<keyword evidence="2" id="KW-0812">Transmembrane</keyword>
<protein>
    <submittedName>
        <fullName evidence="4">Coiled-coil domain-containing protein 107</fullName>
    </submittedName>
</protein>
<dbReference type="InterPro" id="IPR032763">
    <property type="entry name" value="RIC3_N"/>
</dbReference>
<organism evidence="4">
    <name type="scientific">Callorhinchus milii</name>
    <name type="common">Ghost shark</name>
    <dbReference type="NCBI Taxonomy" id="7868"/>
    <lineage>
        <taxon>Eukaryota</taxon>
        <taxon>Metazoa</taxon>
        <taxon>Chordata</taxon>
        <taxon>Craniata</taxon>
        <taxon>Vertebrata</taxon>
        <taxon>Chondrichthyes</taxon>
        <taxon>Holocephali</taxon>
        <taxon>Chimaeriformes</taxon>
        <taxon>Callorhinchidae</taxon>
        <taxon>Callorhinchus</taxon>
    </lineage>
</organism>
<feature type="coiled-coil region" evidence="1">
    <location>
        <begin position="48"/>
        <end position="93"/>
    </location>
</feature>
<dbReference type="PANTHER" id="PTHR21723:SF2">
    <property type="entry name" value="RESISTANCE TO INHIBITORS OF CHOLINESTERASE PROTEIN 3 N-TERMINAL DOMAIN-CONTAINING PROTEIN"/>
    <property type="match status" value="1"/>
</dbReference>
<keyword evidence="2" id="KW-1133">Transmembrane helix</keyword>
<evidence type="ECO:0000256" key="2">
    <source>
        <dbReference type="SAM" id="Phobius"/>
    </source>
</evidence>
<dbReference type="GO" id="GO:0034394">
    <property type="term" value="P:protein localization to cell surface"/>
    <property type="evidence" value="ECO:0007669"/>
    <property type="project" value="TreeGrafter"/>
</dbReference>
<dbReference type="PANTHER" id="PTHR21723">
    <property type="entry name" value="RESISTANCE TO INHIBITORS OF CHOLINESTERASE PROTEIN 3 RIC3"/>
    <property type="match status" value="1"/>
</dbReference>
<dbReference type="GO" id="GO:0043005">
    <property type="term" value="C:neuron projection"/>
    <property type="evidence" value="ECO:0007669"/>
    <property type="project" value="TreeGrafter"/>
</dbReference>
<sequence>MQQMRSAIEKEMNRNKIRGGNKGYVFQMMPLYAIGIGVYVIYKLVQVKSKENEKLSQKKNKIDKKKIDTEYQLSELELRLAQTEKMLDSLVKELDPLASCVDAVATEQTSEIMTQFQQIRHLMKERETPTFEDSTSIREGRIHLFENVQEREGIKMQWMKDQAIAESEEELQEDETLTIEVTPPTFHSNTETCHNNSAHVSEINSEAVTCVGDMPEIFGPMRLRKRNKMNEYGK</sequence>
<dbReference type="Pfam" id="PF15361">
    <property type="entry name" value="RIC3"/>
    <property type="match status" value="1"/>
</dbReference>
<dbReference type="EMBL" id="JW873469">
    <property type="protein sequence ID" value="AFP05986.1"/>
    <property type="molecule type" value="mRNA"/>
</dbReference>
<feature type="transmembrane region" description="Helical" evidence="2">
    <location>
        <begin position="21"/>
        <end position="42"/>
    </location>
</feature>
<accession>V9L4C2</accession>
<reference evidence="4" key="1">
    <citation type="journal article" date="2014" name="Nature">
        <title>Elephant shark genome provides unique insights into gnathostome evolution.</title>
        <authorList>
            <consortium name="International Elephant Shark Genome Sequencing Consortium"/>
            <person name="Venkatesh B."/>
            <person name="Lee A.P."/>
            <person name="Ravi V."/>
            <person name="Maurya A.K."/>
            <person name="Lian M.M."/>
            <person name="Swann J.B."/>
            <person name="Ohta Y."/>
            <person name="Flajnik M.F."/>
            <person name="Sutoh Y."/>
            <person name="Kasahara M."/>
            <person name="Hoon S."/>
            <person name="Gangu V."/>
            <person name="Roy S.W."/>
            <person name="Irimia M."/>
            <person name="Korzh V."/>
            <person name="Kondrychyn I."/>
            <person name="Lim Z.W."/>
            <person name="Tay B.H."/>
            <person name="Tohari S."/>
            <person name="Kong K.W."/>
            <person name="Ho S."/>
            <person name="Lorente-Galdos B."/>
            <person name="Quilez J."/>
            <person name="Marques-Bonet T."/>
            <person name="Raney B.J."/>
            <person name="Ingham P.W."/>
            <person name="Tay A."/>
            <person name="Hillier L.W."/>
            <person name="Minx P."/>
            <person name="Boehm T."/>
            <person name="Wilson R.K."/>
            <person name="Brenner S."/>
            <person name="Warren W.C."/>
        </authorList>
    </citation>
    <scope>NUCLEOTIDE SEQUENCE</scope>
    <source>
        <tissue evidence="4">Liver</tissue>
    </source>
</reference>
<dbReference type="GO" id="GO:0043025">
    <property type="term" value="C:neuronal cell body"/>
    <property type="evidence" value="ECO:0007669"/>
    <property type="project" value="TreeGrafter"/>
</dbReference>
<evidence type="ECO:0000313" key="4">
    <source>
        <dbReference type="EMBL" id="AFP05986.1"/>
    </source>
</evidence>
<dbReference type="GO" id="GO:0007271">
    <property type="term" value="P:synaptic transmission, cholinergic"/>
    <property type="evidence" value="ECO:0007669"/>
    <property type="project" value="TreeGrafter"/>
</dbReference>
<keyword evidence="2" id="KW-0472">Membrane</keyword>
<evidence type="ECO:0000256" key="1">
    <source>
        <dbReference type="SAM" id="Coils"/>
    </source>
</evidence>
<dbReference type="InterPro" id="IPR026160">
    <property type="entry name" value="Ric3"/>
</dbReference>
<dbReference type="GO" id="GO:0045202">
    <property type="term" value="C:synapse"/>
    <property type="evidence" value="ECO:0007669"/>
    <property type="project" value="GOC"/>
</dbReference>
<name>V9L4C2_CALMI</name>
<keyword evidence="1" id="KW-0175">Coiled coil</keyword>
<evidence type="ECO:0000259" key="3">
    <source>
        <dbReference type="Pfam" id="PF15361"/>
    </source>
</evidence>
<proteinExistence type="evidence at transcript level"/>
<dbReference type="AlphaFoldDB" id="V9L4C2"/>
<feature type="domain" description="Resistance to inhibitors of cholinesterase protein 3 N-terminal" evidence="3">
    <location>
        <begin position="2"/>
        <end position="92"/>
    </location>
</feature>